<keyword evidence="1" id="KW-0472">Membrane</keyword>
<evidence type="ECO:0000256" key="1">
    <source>
        <dbReference type="SAM" id="Phobius"/>
    </source>
</evidence>
<dbReference type="InterPro" id="IPR025436">
    <property type="entry name" value="DUF4179"/>
</dbReference>
<dbReference type="Proteomes" id="UP001152173">
    <property type="component" value="Unassembled WGS sequence"/>
</dbReference>
<comment type="caution">
    <text evidence="4">The sequence shown here is derived from an EMBL/GenBank/DDBJ whole genome shotgun (WGS) entry which is preliminary data.</text>
</comment>
<dbReference type="Gene3D" id="2.60.40.1630">
    <property type="entry name" value="bacillus anthracis domain"/>
    <property type="match status" value="1"/>
</dbReference>
<protein>
    <submittedName>
        <fullName evidence="4">DUF4179 domain-containing protein</fullName>
    </submittedName>
</protein>
<dbReference type="AlphaFoldDB" id="A0A9X3LGH8"/>
<evidence type="ECO:0000259" key="2">
    <source>
        <dbReference type="Pfam" id="PF13786"/>
    </source>
</evidence>
<organism evidence="4 5">
    <name type="scientific">Paenisporosarcina quisquiliarum</name>
    <dbReference type="NCBI Taxonomy" id="365346"/>
    <lineage>
        <taxon>Bacteria</taxon>
        <taxon>Bacillati</taxon>
        <taxon>Bacillota</taxon>
        <taxon>Bacilli</taxon>
        <taxon>Bacillales</taxon>
        <taxon>Caryophanaceae</taxon>
        <taxon>Paenisporosarcina</taxon>
    </lineage>
</organism>
<feature type="domain" description="DUF4179" evidence="2">
    <location>
        <begin position="44"/>
        <end position="140"/>
    </location>
</feature>
<evidence type="ECO:0000313" key="4">
    <source>
        <dbReference type="EMBL" id="MCZ8537461.1"/>
    </source>
</evidence>
<feature type="domain" description="DUF5643" evidence="3">
    <location>
        <begin position="227"/>
        <end position="336"/>
    </location>
</feature>
<dbReference type="EMBL" id="JAMKBJ010000007">
    <property type="protein sequence ID" value="MCZ8537461.1"/>
    <property type="molecule type" value="Genomic_DNA"/>
</dbReference>
<proteinExistence type="predicted"/>
<name>A0A9X3LGH8_9BACL</name>
<evidence type="ECO:0000313" key="5">
    <source>
        <dbReference type="Proteomes" id="UP001152173"/>
    </source>
</evidence>
<dbReference type="Pfam" id="PF18705">
    <property type="entry name" value="DUF5643"/>
    <property type="match status" value="1"/>
</dbReference>
<reference evidence="4" key="1">
    <citation type="submission" date="2022-05" db="EMBL/GenBank/DDBJ databases">
        <authorList>
            <person name="Colautti A."/>
            <person name="Iacumin L."/>
        </authorList>
    </citation>
    <scope>NUCLEOTIDE SEQUENCE</scope>
    <source>
        <strain evidence="4">SK 55</strain>
    </source>
</reference>
<dbReference type="InterPro" id="IPR040680">
    <property type="entry name" value="DUF5643"/>
</dbReference>
<dbReference type="Pfam" id="PF13786">
    <property type="entry name" value="DUF4179"/>
    <property type="match status" value="1"/>
</dbReference>
<keyword evidence="5" id="KW-1185">Reference proteome</keyword>
<dbReference type="RefSeq" id="WP_269926556.1">
    <property type="nucleotide sequence ID" value="NZ_JAMKBJ010000007.1"/>
</dbReference>
<keyword evidence="1" id="KW-1133">Transmembrane helix</keyword>
<accession>A0A9X3LGH8</accession>
<sequence length="443" mass="50413">MYEKEEEKLDELRQQLEHVNIPTEMVDGAILQGFERAKREKVRKKKRRIRYFGMIAAALLLITMATSIRVSPAFANAVSAIPGLEKIVAMIHYDKGLTSAFENDYFQKINASQTKGDLTLTVDGVILDESGINVFYTVKSDETIKNVRVQNVELKNNEISQPSSSSFSVTHDDQSIKEFSNKIDFHFQEPTKFSDLSFSLLMTIDQAGTVNEFTIPFTVPENVKPSHKFVLSKEVEIKKQKFTIEEVTIHPLRVDVRISLNPENSKKILNFTDLRLEDENGEIWGSRGGISGSGVGELEQTIYLQSNYFEQPKKLYLRVNKLQAINQDEAIVVVDTEKNILLNSPRDGRLQLGDTNKKQANFFLTQAEEQDYSFDLTSKIQDTEGKIIHSPSSSMRYDAGKMESYSSINFETTDYKNPLQFELSAYPNYIEGDVKLELKNPIK</sequence>
<feature type="transmembrane region" description="Helical" evidence="1">
    <location>
        <begin position="49"/>
        <end position="68"/>
    </location>
</feature>
<evidence type="ECO:0000259" key="3">
    <source>
        <dbReference type="Pfam" id="PF18705"/>
    </source>
</evidence>
<gene>
    <name evidence="4" type="ORF">M9R32_09730</name>
</gene>
<keyword evidence="1" id="KW-0812">Transmembrane</keyword>